<dbReference type="GO" id="GO:0005184">
    <property type="term" value="F:neuropeptide hormone activity"/>
    <property type="evidence" value="ECO:0007669"/>
    <property type="project" value="TreeGrafter"/>
</dbReference>
<dbReference type="GO" id="GO:0031854">
    <property type="term" value="F:orexigenic neuropeptide QRFP receptor binding"/>
    <property type="evidence" value="ECO:0007669"/>
    <property type="project" value="InterPro"/>
</dbReference>
<evidence type="ECO:0000313" key="8">
    <source>
        <dbReference type="RefSeq" id="XP_013928945.1"/>
    </source>
</evidence>
<reference evidence="8" key="1">
    <citation type="submission" date="2025-08" db="UniProtKB">
        <authorList>
            <consortium name="RefSeq"/>
        </authorList>
    </citation>
    <scope>IDENTIFICATION</scope>
    <source>
        <tissue evidence="8">Skeletal muscle</tissue>
    </source>
</reference>
<dbReference type="KEGG" id="tsr:106554738"/>
<dbReference type="RefSeq" id="XP_013928945.1">
    <property type="nucleotide sequence ID" value="XM_014073470.1"/>
</dbReference>
<feature type="compositionally biased region" description="Basic and acidic residues" evidence="6">
    <location>
        <begin position="117"/>
        <end position="136"/>
    </location>
</feature>
<dbReference type="AlphaFoldDB" id="A0A6I9YZC1"/>
<evidence type="ECO:0000256" key="3">
    <source>
        <dbReference type="ARBA" id="ARBA00022525"/>
    </source>
</evidence>
<organism evidence="7 8">
    <name type="scientific">Thamnophis sirtalis</name>
    <dbReference type="NCBI Taxonomy" id="35019"/>
    <lineage>
        <taxon>Eukaryota</taxon>
        <taxon>Metazoa</taxon>
        <taxon>Chordata</taxon>
        <taxon>Craniata</taxon>
        <taxon>Vertebrata</taxon>
        <taxon>Euteleostomi</taxon>
        <taxon>Lepidosauria</taxon>
        <taxon>Squamata</taxon>
        <taxon>Bifurcata</taxon>
        <taxon>Unidentata</taxon>
        <taxon>Episquamata</taxon>
        <taxon>Toxicofera</taxon>
        <taxon>Serpentes</taxon>
        <taxon>Colubroidea</taxon>
        <taxon>Colubridae</taxon>
        <taxon>Natricinae</taxon>
        <taxon>Thamnophis</taxon>
    </lineage>
</organism>
<comment type="similarity">
    <text evidence="2">Belongs to the RFamide neuropeptide family.</text>
</comment>
<dbReference type="GO" id="GO:0005576">
    <property type="term" value="C:extracellular region"/>
    <property type="evidence" value="ECO:0007669"/>
    <property type="project" value="UniProtKB-SubCell"/>
</dbReference>
<dbReference type="InterPro" id="IPR024565">
    <property type="entry name" value="P518"/>
</dbReference>
<accession>A0A6I9YZC1</accession>
<evidence type="ECO:0000256" key="6">
    <source>
        <dbReference type="SAM" id="MobiDB-lite"/>
    </source>
</evidence>
<dbReference type="PANTHER" id="PTHR36476:SF1">
    <property type="entry name" value="OREXIGENIC NEUROPEPTIDE QRFP"/>
    <property type="match status" value="1"/>
</dbReference>
<evidence type="ECO:0000256" key="4">
    <source>
        <dbReference type="ARBA" id="ARBA00022815"/>
    </source>
</evidence>
<evidence type="ECO:0000256" key="2">
    <source>
        <dbReference type="ARBA" id="ARBA00005516"/>
    </source>
</evidence>
<keyword evidence="5 8" id="KW-0527">Neuropeptide</keyword>
<dbReference type="Proteomes" id="UP000504617">
    <property type="component" value="Unplaced"/>
</dbReference>
<protein>
    <submittedName>
        <fullName evidence="8">Orexigenic neuropeptide QRFP</fullName>
    </submittedName>
</protein>
<sequence>MSDLIRILLAGARTKQDVTMSLPGHVSCLLLLSLGTPFPADGFRAPGPPGEEFQVIPNEPGVGEEEDGGPKWRRSPIDLKPLFSIAKELQSFGKEKAGIQFRFGRQDVDGNPNGIRDLPEGDGEKGALAEQRDGHPNRKKPRFSTWFGRKRREALWAKGSFPGSFPKLTGSI</sequence>
<evidence type="ECO:0000313" key="7">
    <source>
        <dbReference type="Proteomes" id="UP000504617"/>
    </source>
</evidence>
<dbReference type="GO" id="GO:0007218">
    <property type="term" value="P:neuropeptide signaling pathway"/>
    <property type="evidence" value="ECO:0007669"/>
    <property type="project" value="UniProtKB-KW"/>
</dbReference>
<name>A0A6I9YZC1_9SAUR</name>
<dbReference type="Pfam" id="PF11109">
    <property type="entry name" value="RFamide_26RFa"/>
    <property type="match status" value="1"/>
</dbReference>
<evidence type="ECO:0000256" key="5">
    <source>
        <dbReference type="ARBA" id="ARBA00023320"/>
    </source>
</evidence>
<dbReference type="CTD" id="347148"/>
<gene>
    <name evidence="8" type="primary">QRFP</name>
</gene>
<dbReference type="PANTHER" id="PTHR36476">
    <property type="entry name" value="OREXIGENIC NEUROPEPTIDE QRFP"/>
    <property type="match status" value="1"/>
</dbReference>
<keyword evidence="4" id="KW-0027">Amidation</keyword>
<keyword evidence="7" id="KW-1185">Reference proteome</keyword>
<proteinExistence type="inferred from homology"/>
<comment type="subcellular location">
    <subcellularLocation>
        <location evidence="1">Secreted</location>
    </subcellularLocation>
</comment>
<keyword evidence="3" id="KW-0964">Secreted</keyword>
<dbReference type="GeneID" id="106554738"/>
<evidence type="ECO:0000256" key="1">
    <source>
        <dbReference type="ARBA" id="ARBA00004613"/>
    </source>
</evidence>
<feature type="region of interest" description="Disordered" evidence="6">
    <location>
        <begin position="104"/>
        <end position="143"/>
    </location>
</feature>
<dbReference type="OrthoDB" id="9831857at2759"/>